<evidence type="ECO:0000256" key="5">
    <source>
        <dbReference type="NCBIfam" id="TIGR00168"/>
    </source>
</evidence>
<evidence type="ECO:0000259" key="8">
    <source>
        <dbReference type="Pfam" id="PF05198"/>
    </source>
</evidence>
<dbReference type="KEGG" id="rme:Rmet_1161"/>
<proteinExistence type="inferred from homology"/>
<dbReference type="eggNOG" id="COG0290">
    <property type="taxonomic scope" value="Bacteria"/>
</dbReference>
<dbReference type="STRING" id="266264.Rmet_1161"/>
<dbReference type="Gene3D" id="3.10.20.80">
    <property type="entry name" value="Translation initiation factor 3 (IF-3), N-terminal domain"/>
    <property type="match status" value="1"/>
</dbReference>
<dbReference type="EMBL" id="CP000352">
    <property type="protein sequence ID" value="ABF08047.1"/>
    <property type="molecule type" value="Genomic_DNA"/>
</dbReference>
<dbReference type="InterPro" id="IPR019813">
    <property type="entry name" value="Translation_initiation_fac3_CS"/>
</dbReference>
<dbReference type="GO" id="GO:0005829">
    <property type="term" value="C:cytosol"/>
    <property type="evidence" value="ECO:0007669"/>
    <property type="project" value="TreeGrafter"/>
</dbReference>
<dbReference type="GO" id="GO:0016020">
    <property type="term" value="C:membrane"/>
    <property type="evidence" value="ECO:0007669"/>
    <property type="project" value="TreeGrafter"/>
</dbReference>
<keyword evidence="2 4" id="KW-0396">Initiation factor</keyword>
<dbReference type="PANTHER" id="PTHR10938">
    <property type="entry name" value="TRANSLATION INITIATION FACTOR IF-3"/>
    <property type="match status" value="1"/>
</dbReference>
<gene>
    <name evidence="4 9" type="primary">infC</name>
    <name evidence="9" type="ordered locus">Rmet_1161</name>
</gene>
<dbReference type="InterPro" id="IPR019814">
    <property type="entry name" value="Translation_initiation_fac_3_N"/>
</dbReference>
<comment type="subunit">
    <text evidence="4 6">Monomer.</text>
</comment>
<comment type="similarity">
    <text evidence="1 4 6">Belongs to the IF-3 family.</text>
</comment>
<dbReference type="Gene3D" id="3.30.110.10">
    <property type="entry name" value="Translation initiation factor 3 (IF-3), C-terminal domain"/>
    <property type="match status" value="1"/>
</dbReference>
<dbReference type="HOGENOM" id="CLU_054919_3_2_4"/>
<keyword evidence="10" id="KW-1185">Reference proteome</keyword>
<organism evidence="9 10">
    <name type="scientific">Cupriavidus metallidurans (strain ATCC 43123 / DSM 2839 / NBRC 102507 / CH34)</name>
    <name type="common">Ralstonia metallidurans</name>
    <dbReference type="NCBI Taxonomy" id="266264"/>
    <lineage>
        <taxon>Bacteria</taxon>
        <taxon>Pseudomonadati</taxon>
        <taxon>Pseudomonadota</taxon>
        <taxon>Betaproteobacteria</taxon>
        <taxon>Burkholderiales</taxon>
        <taxon>Burkholderiaceae</taxon>
        <taxon>Cupriavidus</taxon>
    </lineage>
</organism>
<dbReference type="InterPro" id="IPR036788">
    <property type="entry name" value="T_IF-3_C_sf"/>
</dbReference>
<dbReference type="GO" id="GO:0043022">
    <property type="term" value="F:ribosome binding"/>
    <property type="evidence" value="ECO:0007669"/>
    <property type="project" value="TreeGrafter"/>
</dbReference>
<accession>Q1LP79</accession>
<evidence type="ECO:0000256" key="4">
    <source>
        <dbReference type="HAMAP-Rule" id="MF_00080"/>
    </source>
</evidence>
<sequence length="154" mass="17808">MVGVDNEQLGIVKFMDALRLAEDKDLDLVEIAPNATPPVARIMDYGKFKYEEAKRAHEAKLKQKIIQVKEVKFRPGTDDGDYNVKLRNLRRFLEEGDKTKITLRFRGREMAHQEIGARVLERLKADLEELGQVEQMPKMEGRQMVMVLAPKKKK</sequence>
<feature type="domain" description="Translation initiation factor 3 C-terminal" evidence="7">
    <location>
        <begin position="66"/>
        <end position="151"/>
    </location>
</feature>
<dbReference type="GO" id="GO:0032790">
    <property type="term" value="P:ribosome disassembly"/>
    <property type="evidence" value="ECO:0007669"/>
    <property type="project" value="TreeGrafter"/>
</dbReference>
<keyword evidence="3 4" id="KW-0648">Protein biosynthesis</keyword>
<dbReference type="HAMAP" id="MF_00080">
    <property type="entry name" value="IF_3"/>
    <property type="match status" value="1"/>
</dbReference>
<protein>
    <recommendedName>
        <fullName evidence="4 5">Translation initiation factor IF-3</fullName>
    </recommendedName>
</protein>
<dbReference type="PANTHER" id="PTHR10938:SF0">
    <property type="entry name" value="TRANSLATION INITIATION FACTOR IF-3, MITOCHONDRIAL"/>
    <property type="match status" value="1"/>
</dbReference>
<evidence type="ECO:0000313" key="9">
    <source>
        <dbReference type="EMBL" id="ABF08047.1"/>
    </source>
</evidence>
<comment type="function">
    <text evidence="4 6">IF-3 binds to the 30S ribosomal subunit and shifts the equilibrium between 70S ribosomes and their 50S and 30S subunits in favor of the free subunits, thus enhancing the availability of 30S subunits on which protein synthesis initiation begins.</text>
</comment>
<dbReference type="Pfam" id="PF05198">
    <property type="entry name" value="IF3_N"/>
    <property type="match status" value="1"/>
</dbReference>
<name>Q1LP79_CUPMC</name>
<dbReference type="AlphaFoldDB" id="Q1LP79"/>
<comment type="subcellular location">
    <subcellularLocation>
        <location evidence="4 6">Cytoplasm</location>
    </subcellularLocation>
</comment>
<dbReference type="InterPro" id="IPR019815">
    <property type="entry name" value="Translation_initiation_fac_3_C"/>
</dbReference>
<dbReference type="InterPro" id="IPR036787">
    <property type="entry name" value="T_IF-3_N_sf"/>
</dbReference>
<evidence type="ECO:0000313" key="10">
    <source>
        <dbReference type="Proteomes" id="UP000002429"/>
    </source>
</evidence>
<evidence type="ECO:0000256" key="2">
    <source>
        <dbReference type="ARBA" id="ARBA00022540"/>
    </source>
</evidence>
<dbReference type="Proteomes" id="UP000002429">
    <property type="component" value="Chromosome"/>
</dbReference>
<dbReference type="PROSITE" id="PS00938">
    <property type="entry name" value="IF3"/>
    <property type="match status" value="1"/>
</dbReference>
<feature type="domain" description="Translation initiation factor 3 N-terminal" evidence="8">
    <location>
        <begin position="2"/>
        <end position="59"/>
    </location>
</feature>
<dbReference type="NCBIfam" id="TIGR00168">
    <property type="entry name" value="infC"/>
    <property type="match status" value="1"/>
</dbReference>
<reference evidence="10" key="1">
    <citation type="journal article" date="2010" name="PLoS ONE">
        <title>The complete genome sequence of Cupriavidus metallidurans strain CH34, a master survivalist in harsh and anthropogenic environments.</title>
        <authorList>
            <person name="Janssen P.J."/>
            <person name="Van Houdt R."/>
            <person name="Moors H."/>
            <person name="Monsieurs P."/>
            <person name="Morin N."/>
            <person name="Michaux A."/>
            <person name="Benotmane M.A."/>
            <person name="Leys N."/>
            <person name="Vallaeys T."/>
            <person name="Lapidus A."/>
            <person name="Monchy S."/>
            <person name="Medigue C."/>
            <person name="Taghavi S."/>
            <person name="McCorkle S."/>
            <person name="Dunn J."/>
            <person name="van der Lelie D."/>
            <person name="Mergeay M."/>
        </authorList>
    </citation>
    <scope>NUCLEOTIDE SEQUENCE [LARGE SCALE GENOMIC DNA]</scope>
    <source>
        <strain evidence="10">ATCC 43123 / DSM 2839 / NBRC 102507 / CH34</strain>
    </source>
</reference>
<evidence type="ECO:0000256" key="6">
    <source>
        <dbReference type="RuleBase" id="RU000646"/>
    </source>
</evidence>
<evidence type="ECO:0000256" key="3">
    <source>
        <dbReference type="ARBA" id="ARBA00022917"/>
    </source>
</evidence>
<evidence type="ECO:0000256" key="1">
    <source>
        <dbReference type="ARBA" id="ARBA00005439"/>
    </source>
</evidence>
<dbReference type="InterPro" id="IPR001288">
    <property type="entry name" value="Translation_initiation_fac_3"/>
</dbReference>
<dbReference type="Pfam" id="PF00707">
    <property type="entry name" value="IF3_C"/>
    <property type="match status" value="1"/>
</dbReference>
<dbReference type="SUPFAM" id="SSF54364">
    <property type="entry name" value="Translation initiation factor IF3, N-terminal domain"/>
    <property type="match status" value="1"/>
</dbReference>
<dbReference type="GO" id="GO:0003743">
    <property type="term" value="F:translation initiation factor activity"/>
    <property type="evidence" value="ECO:0007669"/>
    <property type="project" value="UniProtKB-UniRule"/>
</dbReference>
<keyword evidence="4" id="KW-0963">Cytoplasm</keyword>
<evidence type="ECO:0000259" key="7">
    <source>
        <dbReference type="Pfam" id="PF00707"/>
    </source>
</evidence>
<dbReference type="FunFam" id="3.30.110.10:FF:000001">
    <property type="entry name" value="Translation initiation factor IF-3"/>
    <property type="match status" value="1"/>
</dbReference>
<dbReference type="SUPFAM" id="SSF55200">
    <property type="entry name" value="Translation initiation factor IF3, C-terminal domain"/>
    <property type="match status" value="1"/>
</dbReference>